<accession>A0AAD4QUB8</accession>
<dbReference type="AlphaFoldDB" id="A0AAD4QUB8"/>
<name>A0AAD4QUB8_9BILA</name>
<sequence>MSIFMSAEVLREILCYFNRIQLSRLELVNRNLRESITISFNKFPYHLLDSVNWTPSSNTWDIYLKPAGLDSEPQYKLKCAELNLTPLAARKFYRCLRVTIDCACDSNYNCGGELSEQFIETLRIIQHLWTSTALHVSWSSTNVGRYNHEKSNCFCDSLAAQMLPTFLSCSQLELRNPPMAILDLNILYRSSKVKELYLHDTGDKLENAAFITQLANCLNYPNEMWKQMNSTGALERGQNASIVLHCRSISLSTPLVDENLAGTLIDQLTEKLMSSTAKCSFALHWACKSTQFATNLREFSPPISAIKESLRCSVNSRRFTIRRLPVEICNRIVERDWSWCS</sequence>
<organism evidence="1 2">
    <name type="scientific">Ditylenchus destructor</name>
    <dbReference type="NCBI Taxonomy" id="166010"/>
    <lineage>
        <taxon>Eukaryota</taxon>
        <taxon>Metazoa</taxon>
        <taxon>Ecdysozoa</taxon>
        <taxon>Nematoda</taxon>
        <taxon>Chromadorea</taxon>
        <taxon>Rhabditida</taxon>
        <taxon>Tylenchina</taxon>
        <taxon>Tylenchomorpha</taxon>
        <taxon>Sphaerularioidea</taxon>
        <taxon>Anguinidae</taxon>
        <taxon>Anguininae</taxon>
        <taxon>Ditylenchus</taxon>
    </lineage>
</organism>
<protein>
    <recommendedName>
        <fullName evidence="3">F-box domain-containing protein</fullName>
    </recommendedName>
</protein>
<gene>
    <name evidence="1" type="ORF">DdX_19229</name>
</gene>
<keyword evidence="2" id="KW-1185">Reference proteome</keyword>
<dbReference type="EMBL" id="JAKKPZ010000350">
    <property type="protein sequence ID" value="KAI1696103.1"/>
    <property type="molecule type" value="Genomic_DNA"/>
</dbReference>
<dbReference type="Proteomes" id="UP001201812">
    <property type="component" value="Unassembled WGS sequence"/>
</dbReference>
<evidence type="ECO:0000313" key="2">
    <source>
        <dbReference type="Proteomes" id="UP001201812"/>
    </source>
</evidence>
<proteinExistence type="predicted"/>
<evidence type="ECO:0000313" key="1">
    <source>
        <dbReference type="EMBL" id="KAI1696103.1"/>
    </source>
</evidence>
<reference evidence="1" key="1">
    <citation type="submission" date="2022-01" db="EMBL/GenBank/DDBJ databases">
        <title>Genome Sequence Resource for Two Populations of Ditylenchus destructor, the Migratory Endoparasitic Phytonematode.</title>
        <authorList>
            <person name="Zhang H."/>
            <person name="Lin R."/>
            <person name="Xie B."/>
        </authorList>
    </citation>
    <scope>NUCLEOTIDE SEQUENCE</scope>
    <source>
        <strain evidence="1">BazhouSP</strain>
    </source>
</reference>
<evidence type="ECO:0008006" key="3">
    <source>
        <dbReference type="Google" id="ProtNLM"/>
    </source>
</evidence>
<comment type="caution">
    <text evidence="1">The sequence shown here is derived from an EMBL/GenBank/DDBJ whole genome shotgun (WGS) entry which is preliminary data.</text>
</comment>